<proteinExistence type="inferred from homology"/>
<dbReference type="PRINTS" id="PR00081">
    <property type="entry name" value="GDHRDH"/>
</dbReference>
<dbReference type="AlphaFoldDB" id="A0A0A7PJP3"/>
<dbReference type="Proteomes" id="UP000030907">
    <property type="component" value="Chromosome"/>
</dbReference>
<name>A0A0A7PJP3_9SPHN</name>
<dbReference type="RefSeq" id="WP_039576481.1">
    <property type="nucleotide sequence ID" value="NZ_CP009122.1"/>
</dbReference>
<dbReference type="PANTHER" id="PTHR42879:SF2">
    <property type="entry name" value="3-OXOACYL-[ACYL-CARRIER-PROTEIN] REDUCTASE FABG"/>
    <property type="match status" value="1"/>
</dbReference>
<comment type="similarity">
    <text evidence="1">Belongs to the short-chain dehydrogenases/reductases (SDR) family.</text>
</comment>
<evidence type="ECO:0000313" key="2">
    <source>
        <dbReference type="EMBL" id="AJA10195.1"/>
    </source>
</evidence>
<dbReference type="CDD" id="cd05233">
    <property type="entry name" value="SDR_c"/>
    <property type="match status" value="1"/>
</dbReference>
<dbReference type="Gene3D" id="3.40.50.720">
    <property type="entry name" value="NAD(P)-binding Rossmann-like Domain"/>
    <property type="match status" value="1"/>
</dbReference>
<dbReference type="InterPro" id="IPR050259">
    <property type="entry name" value="SDR"/>
</dbReference>
<dbReference type="PANTHER" id="PTHR42879">
    <property type="entry name" value="3-OXOACYL-(ACYL-CARRIER-PROTEIN) REDUCTASE"/>
    <property type="match status" value="1"/>
</dbReference>
<dbReference type="KEGG" id="sphk:SKP52_16605"/>
<protein>
    <submittedName>
        <fullName evidence="2">Short-chain dehydrogenase/reductase SDR</fullName>
    </submittedName>
</protein>
<accession>A0A0A7PJP3</accession>
<dbReference type="InterPro" id="IPR036291">
    <property type="entry name" value="NAD(P)-bd_dom_sf"/>
</dbReference>
<gene>
    <name evidence="2" type="ORF">SKP52_16605</name>
</gene>
<dbReference type="InterPro" id="IPR020904">
    <property type="entry name" value="Sc_DH/Rdtase_CS"/>
</dbReference>
<dbReference type="HOGENOM" id="CLU_010194_1_3_5"/>
<evidence type="ECO:0000313" key="3">
    <source>
        <dbReference type="Proteomes" id="UP000030907"/>
    </source>
</evidence>
<evidence type="ECO:0000256" key="1">
    <source>
        <dbReference type="ARBA" id="ARBA00006484"/>
    </source>
</evidence>
<sequence>MAEMNLAGRIALVTGASRGIGRGIAIGLAEAGADVAVNYTRGAEAAAETVAAIEALGRKAKAYQASVTDEAACTAMVAAVEADFGPMSILINNAGIASRGLSVADTSPEEVDKLFAVHAAGPHRLSRLALPQLRTHARSDIIVISSIATYVNSPNGAPYTMAKAAGEALALTLAKEELKNGVRVNIVAPALTVSDMGEKLSRAITGNADIHHLDTKMPFGRVAVPADVAAAVVWFVSDANSYCSGQKLNIDGAGHATFR</sequence>
<dbReference type="OrthoDB" id="9803333at2"/>
<dbReference type="Pfam" id="PF13561">
    <property type="entry name" value="adh_short_C2"/>
    <property type="match status" value="1"/>
</dbReference>
<keyword evidence="3" id="KW-1185">Reference proteome</keyword>
<organism evidence="2 3">
    <name type="scientific">Sphingopyxis fribergensis</name>
    <dbReference type="NCBI Taxonomy" id="1515612"/>
    <lineage>
        <taxon>Bacteria</taxon>
        <taxon>Pseudomonadati</taxon>
        <taxon>Pseudomonadota</taxon>
        <taxon>Alphaproteobacteria</taxon>
        <taxon>Sphingomonadales</taxon>
        <taxon>Sphingomonadaceae</taxon>
        <taxon>Sphingopyxis</taxon>
    </lineage>
</organism>
<dbReference type="GO" id="GO:0032787">
    <property type="term" value="P:monocarboxylic acid metabolic process"/>
    <property type="evidence" value="ECO:0007669"/>
    <property type="project" value="UniProtKB-ARBA"/>
</dbReference>
<dbReference type="PROSITE" id="PS00061">
    <property type="entry name" value="ADH_SHORT"/>
    <property type="match status" value="1"/>
</dbReference>
<dbReference type="STRING" id="1515612.SKP52_16605"/>
<dbReference type="InterPro" id="IPR002347">
    <property type="entry name" value="SDR_fam"/>
</dbReference>
<dbReference type="SUPFAM" id="SSF51735">
    <property type="entry name" value="NAD(P)-binding Rossmann-fold domains"/>
    <property type="match status" value="1"/>
</dbReference>
<reference evidence="2 3" key="1">
    <citation type="journal article" date="2015" name="Int. J. Syst. Evol. Microbiol.">
        <title>Description of Sphingopyxis fribergensis sp. nov. - a soil bacterium with the ability to degrade styrene and phenylacetic acid.</title>
        <authorList>
            <person name="Oelschlagel M."/>
            <person name="Ruckert C."/>
            <person name="Kalinowski J."/>
            <person name="Schmidt G."/>
            <person name="Schlomann M."/>
            <person name="Tischler D."/>
        </authorList>
    </citation>
    <scope>NUCLEOTIDE SEQUENCE [LARGE SCALE GENOMIC DNA]</scope>
    <source>
        <strain evidence="2 3">Kp5.2</strain>
    </source>
</reference>
<dbReference type="FunFam" id="3.40.50.720:FF:000084">
    <property type="entry name" value="Short-chain dehydrogenase reductase"/>
    <property type="match status" value="1"/>
</dbReference>
<dbReference type="EMBL" id="CP009122">
    <property type="protein sequence ID" value="AJA10195.1"/>
    <property type="molecule type" value="Genomic_DNA"/>
</dbReference>